<proteinExistence type="predicted"/>
<sequence length="290" mass="31261">MDLQGKYQDALATIERLSKGGVPMEVDIGRLIRVPGRQRPLTPEERAELKANLAANPLIHPVTILPETSEGFELLSGYNRTDLYEELGRTKIPAVVIDVPKEIADVLAFYANLAPALPDYKKYEGLKALQAQHGYDQTALSKESGMSSSTISRLMQFDDLPAGAHEILRQNPFILGATAASGLAKASKAGRVDLVVEAVNKLAEAAADEDKKIRFTEENAVAHANGARPAAPKPAAAVPLVVKQGKKNFAKLVVRGNRVTVELTDPSVSPEEWAAKFEAFMKAEIAKGAE</sequence>
<keyword evidence="2" id="KW-1185">Reference proteome</keyword>
<comment type="caution">
    <text evidence="1">The sequence shown here is derived from an EMBL/GenBank/DDBJ whole genome shotgun (WGS) entry which is preliminary data.</text>
</comment>
<organism evidence="1 2">
    <name type="scientific">Massilia orientalis</name>
    <dbReference type="NCBI Taxonomy" id="3050128"/>
    <lineage>
        <taxon>Bacteria</taxon>
        <taxon>Pseudomonadati</taxon>
        <taxon>Pseudomonadota</taxon>
        <taxon>Betaproteobacteria</taxon>
        <taxon>Burkholderiales</taxon>
        <taxon>Oxalobacteraceae</taxon>
        <taxon>Telluria group</taxon>
        <taxon>Massilia</taxon>
    </lineage>
</organism>
<gene>
    <name evidence="1" type="ORF">QPK29_021365</name>
</gene>
<name>A0ACC7MIR7_9BURK</name>
<evidence type="ECO:0000313" key="1">
    <source>
        <dbReference type="EMBL" id="MFJ1470271.1"/>
    </source>
</evidence>
<protein>
    <submittedName>
        <fullName evidence="1">ParB/RepB/Spo0J family partition protein</fullName>
    </submittedName>
</protein>
<dbReference type="EMBL" id="JASNRB020000013">
    <property type="protein sequence ID" value="MFJ1470271.1"/>
    <property type="molecule type" value="Genomic_DNA"/>
</dbReference>
<reference evidence="1" key="1">
    <citation type="submission" date="2024-11" db="EMBL/GenBank/DDBJ databases">
        <title>Description of Massilia orientalis sp. nov., isolated from rhizosphere soil of Ageratina adenophora.</title>
        <authorList>
            <person name="Wang Y."/>
        </authorList>
    </citation>
    <scope>NUCLEOTIDE SEQUENCE</scope>
    <source>
        <strain evidence="1">YIM B02787</strain>
    </source>
</reference>
<evidence type="ECO:0000313" key="2">
    <source>
        <dbReference type="Proteomes" id="UP001168096"/>
    </source>
</evidence>
<dbReference type="Proteomes" id="UP001168096">
    <property type="component" value="Unassembled WGS sequence"/>
</dbReference>
<accession>A0ACC7MIR7</accession>